<accession>A0A2S8FF48</accession>
<feature type="chain" id="PRO_5015472781" description="Leucine-rich repeat domain-containing protein" evidence="1">
    <location>
        <begin position="25"/>
        <end position="248"/>
    </location>
</feature>
<evidence type="ECO:0008006" key="4">
    <source>
        <dbReference type="Google" id="ProtNLM"/>
    </source>
</evidence>
<name>A0A2S8FF48_9BACT</name>
<protein>
    <recommendedName>
        <fullName evidence="4">Leucine-rich repeat domain-containing protein</fullName>
    </recommendedName>
</protein>
<sequence length="248" mass="27283">MNRSAPLPLATFLAILLLVGFAQAENVDEAALLKKFDGTGIQVYRLEEKLYVSLHNKFGLPMEIAAEDLALLAEVGPIETILIGTEAQLTGDDYAFLAKLKSVNRLAISGYRGDCGALLRHVGRCPGLQSFSLFAMDLKVADIAQLNDAAAITELSLCCKRLTPAHYSEVRNLKLPLESLLLSDFSSQGPSLNELSPLMELHNLKLLELRANALSPEESAQVAEALPECDVRLSSNQWRENFSRFERR</sequence>
<organism evidence="2 3">
    <name type="scientific">Blastopirellula marina</name>
    <dbReference type="NCBI Taxonomy" id="124"/>
    <lineage>
        <taxon>Bacteria</taxon>
        <taxon>Pseudomonadati</taxon>
        <taxon>Planctomycetota</taxon>
        <taxon>Planctomycetia</taxon>
        <taxon>Pirellulales</taxon>
        <taxon>Pirellulaceae</taxon>
        <taxon>Blastopirellula</taxon>
    </lineage>
</organism>
<reference evidence="2 3" key="1">
    <citation type="submission" date="2018-02" db="EMBL/GenBank/DDBJ databases">
        <title>Comparative genomes isolates from brazilian mangrove.</title>
        <authorList>
            <person name="Araujo J.E."/>
            <person name="Taketani R.G."/>
            <person name="Silva M.C.P."/>
            <person name="Loureco M.V."/>
            <person name="Andreote F.D."/>
        </authorList>
    </citation>
    <scope>NUCLEOTIDE SEQUENCE [LARGE SCALE GENOMIC DNA]</scope>
    <source>
        <strain evidence="2 3">NAP PRIS-MGV</strain>
    </source>
</reference>
<evidence type="ECO:0000313" key="2">
    <source>
        <dbReference type="EMBL" id="PQO30795.1"/>
    </source>
</evidence>
<evidence type="ECO:0000256" key="1">
    <source>
        <dbReference type="SAM" id="SignalP"/>
    </source>
</evidence>
<proteinExistence type="predicted"/>
<feature type="signal peptide" evidence="1">
    <location>
        <begin position="1"/>
        <end position="24"/>
    </location>
</feature>
<dbReference type="InterPro" id="IPR032675">
    <property type="entry name" value="LRR_dom_sf"/>
</dbReference>
<gene>
    <name evidence="2" type="ORF">C5Y98_20580</name>
</gene>
<dbReference type="AlphaFoldDB" id="A0A2S8FF48"/>
<dbReference type="Gene3D" id="3.80.10.10">
    <property type="entry name" value="Ribonuclease Inhibitor"/>
    <property type="match status" value="1"/>
</dbReference>
<dbReference type="RefSeq" id="WP_105357074.1">
    <property type="nucleotide sequence ID" value="NZ_PUIB01000020.1"/>
</dbReference>
<dbReference type="OrthoDB" id="10016071at2"/>
<evidence type="ECO:0000313" key="3">
    <source>
        <dbReference type="Proteomes" id="UP000239388"/>
    </source>
</evidence>
<keyword evidence="1" id="KW-0732">Signal</keyword>
<dbReference type="SUPFAM" id="SSF52047">
    <property type="entry name" value="RNI-like"/>
    <property type="match status" value="1"/>
</dbReference>
<comment type="caution">
    <text evidence="2">The sequence shown here is derived from an EMBL/GenBank/DDBJ whole genome shotgun (WGS) entry which is preliminary data.</text>
</comment>
<dbReference type="EMBL" id="PUIB01000020">
    <property type="protein sequence ID" value="PQO30795.1"/>
    <property type="molecule type" value="Genomic_DNA"/>
</dbReference>
<dbReference type="Proteomes" id="UP000239388">
    <property type="component" value="Unassembled WGS sequence"/>
</dbReference>